<keyword evidence="8" id="KW-1185">Reference proteome</keyword>
<dbReference type="PANTHER" id="PTHR30204">
    <property type="entry name" value="REDOX-CYCLING DRUG-SENSING TRANSCRIPTIONAL ACTIVATOR SOXR"/>
    <property type="match status" value="1"/>
</dbReference>
<dbReference type="KEGG" id="gey:QMQ05_11005"/>
<dbReference type="InterPro" id="IPR047057">
    <property type="entry name" value="MerR_fam"/>
</dbReference>
<protein>
    <submittedName>
        <fullName evidence="7">MerR family transcriptional regulator</fullName>
    </submittedName>
</protein>
<dbReference type="PROSITE" id="PS50937">
    <property type="entry name" value="HTH_MERR_2"/>
    <property type="match status" value="1"/>
</dbReference>
<dbReference type="SMART" id="SM00422">
    <property type="entry name" value="HTH_MERR"/>
    <property type="match status" value="1"/>
</dbReference>
<proteinExistence type="predicted"/>
<keyword evidence="1" id="KW-0678">Repressor</keyword>
<feature type="coiled-coil region" evidence="5">
    <location>
        <begin position="81"/>
        <end position="115"/>
    </location>
</feature>
<dbReference type="GO" id="GO:0003677">
    <property type="term" value="F:DNA binding"/>
    <property type="evidence" value="ECO:0007669"/>
    <property type="project" value="UniProtKB-KW"/>
</dbReference>
<evidence type="ECO:0000256" key="4">
    <source>
        <dbReference type="ARBA" id="ARBA00023163"/>
    </source>
</evidence>
<accession>A0AAU6WB52</accession>
<reference evidence="7 8" key="1">
    <citation type="submission" date="2023-05" db="EMBL/GenBank/DDBJ databases">
        <title>Glutamicibacter sp. B1, complete genome.</title>
        <authorList>
            <person name="Long Y.H."/>
            <person name="Fang T."/>
            <person name="Li X.Y."/>
        </authorList>
    </citation>
    <scope>NUCLEOTIDE SEQUENCE [LARGE SCALE GENOMIC DNA]</scope>
    <source>
        <strain evidence="7 8">B1</strain>
    </source>
</reference>
<dbReference type="PROSITE" id="PS00552">
    <property type="entry name" value="HTH_MERR_1"/>
    <property type="match status" value="1"/>
</dbReference>
<evidence type="ECO:0000313" key="7">
    <source>
        <dbReference type="EMBL" id="XAO44885.1"/>
    </source>
</evidence>
<organism evidence="7 8">
    <name type="scientific">Glutamicibacter ectropisis</name>
    <dbReference type="NCBI Taxonomy" id="3046593"/>
    <lineage>
        <taxon>Bacteria</taxon>
        <taxon>Bacillati</taxon>
        <taxon>Actinomycetota</taxon>
        <taxon>Actinomycetes</taxon>
        <taxon>Micrococcales</taxon>
        <taxon>Micrococcaceae</taxon>
        <taxon>Glutamicibacter</taxon>
    </lineage>
</organism>
<dbReference type="EMBL" id="CP125942">
    <property type="protein sequence ID" value="XAO44885.1"/>
    <property type="molecule type" value="Genomic_DNA"/>
</dbReference>
<dbReference type="SUPFAM" id="SSF46955">
    <property type="entry name" value="Putative DNA-binding domain"/>
    <property type="match status" value="1"/>
</dbReference>
<evidence type="ECO:0000256" key="5">
    <source>
        <dbReference type="SAM" id="Coils"/>
    </source>
</evidence>
<evidence type="ECO:0000256" key="3">
    <source>
        <dbReference type="ARBA" id="ARBA00023125"/>
    </source>
</evidence>
<keyword evidence="4" id="KW-0804">Transcription</keyword>
<dbReference type="Proteomes" id="UP001486888">
    <property type="component" value="Chromosome"/>
</dbReference>
<keyword evidence="5" id="KW-0175">Coiled coil</keyword>
<gene>
    <name evidence="7" type="ORF">QMQ05_11005</name>
</gene>
<dbReference type="InterPro" id="IPR000551">
    <property type="entry name" value="MerR-type_HTH_dom"/>
</dbReference>
<keyword evidence="2" id="KW-0805">Transcription regulation</keyword>
<evidence type="ECO:0000259" key="6">
    <source>
        <dbReference type="PROSITE" id="PS50937"/>
    </source>
</evidence>
<name>A0AAU6WB52_9MICC</name>
<dbReference type="RefSeq" id="WP_022874010.1">
    <property type="nucleotide sequence ID" value="NZ_CP125942.1"/>
</dbReference>
<dbReference type="Pfam" id="PF13411">
    <property type="entry name" value="MerR_1"/>
    <property type="match status" value="1"/>
</dbReference>
<keyword evidence="3" id="KW-0238">DNA-binding</keyword>
<dbReference type="GO" id="GO:0003700">
    <property type="term" value="F:DNA-binding transcription factor activity"/>
    <property type="evidence" value="ECO:0007669"/>
    <property type="project" value="InterPro"/>
</dbReference>
<evidence type="ECO:0000256" key="1">
    <source>
        <dbReference type="ARBA" id="ARBA00022491"/>
    </source>
</evidence>
<feature type="domain" description="HTH merR-type" evidence="6">
    <location>
        <begin position="1"/>
        <end position="71"/>
    </location>
</feature>
<sequence>MKISEVARLTGLAPSAIRYYEQQDMFSPGQVERTSNGYRNYTTGALRRLELLQAGRDAGFTLAEMKNRMRDWDTLPDEKRAEILKTQLDVIDEKIERLSESRRQVHESLQTLQERLGTTGQ</sequence>
<dbReference type="Gene3D" id="1.10.1660.10">
    <property type="match status" value="1"/>
</dbReference>
<evidence type="ECO:0000256" key="2">
    <source>
        <dbReference type="ARBA" id="ARBA00023015"/>
    </source>
</evidence>
<dbReference type="PANTHER" id="PTHR30204:SF69">
    <property type="entry name" value="MERR-FAMILY TRANSCRIPTIONAL REGULATOR"/>
    <property type="match status" value="1"/>
</dbReference>
<dbReference type="InterPro" id="IPR009061">
    <property type="entry name" value="DNA-bd_dom_put_sf"/>
</dbReference>
<evidence type="ECO:0000313" key="8">
    <source>
        <dbReference type="Proteomes" id="UP001486888"/>
    </source>
</evidence>
<dbReference type="AlphaFoldDB" id="A0AAU6WB52"/>